<dbReference type="Proteomes" id="UP000199315">
    <property type="component" value="Unassembled WGS sequence"/>
</dbReference>
<dbReference type="InterPro" id="IPR006224">
    <property type="entry name" value="PsdUridine_synth_RluA-like_CS"/>
</dbReference>
<dbReference type="FunFam" id="3.30.2350.10:FF:000006">
    <property type="entry name" value="Pseudouridine synthase"/>
    <property type="match status" value="1"/>
</dbReference>
<name>A0A1D3TNW0_9FIRM</name>
<comment type="similarity">
    <text evidence="2 7">Belongs to the pseudouridine synthase RluA family.</text>
</comment>
<dbReference type="PROSITE" id="PS50889">
    <property type="entry name" value="S4"/>
    <property type="match status" value="1"/>
</dbReference>
<dbReference type="EMBL" id="FMKA01000001">
    <property type="protein sequence ID" value="SCP95019.1"/>
    <property type="molecule type" value="Genomic_DNA"/>
</dbReference>
<dbReference type="SUPFAM" id="SSF55120">
    <property type="entry name" value="Pseudouridine synthase"/>
    <property type="match status" value="1"/>
</dbReference>
<dbReference type="Pfam" id="PF01479">
    <property type="entry name" value="S4"/>
    <property type="match status" value="1"/>
</dbReference>
<feature type="active site" evidence="5">
    <location>
        <position position="150"/>
    </location>
</feature>
<dbReference type="Pfam" id="PF00849">
    <property type="entry name" value="PseudoU_synth_2"/>
    <property type="match status" value="1"/>
</dbReference>
<dbReference type="InterPro" id="IPR006145">
    <property type="entry name" value="PsdUridine_synth_RsuA/RluA"/>
</dbReference>
<dbReference type="CDD" id="cd00165">
    <property type="entry name" value="S4"/>
    <property type="match status" value="1"/>
</dbReference>
<protein>
    <recommendedName>
        <fullName evidence="7">Pseudouridine synthase</fullName>
        <ecNumber evidence="7">5.4.99.-</ecNumber>
    </recommendedName>
</protein>
<dbReference type="SUPFAM" id="SSF55174">
    <property type="entry name" value="Alpha-L RNA-binding motif"/>
    <property type="match status" value="1"/>
</dbReference>
<accession>A0A1D3TNW0</accession>
<reference evidence="9 10" key="1">
    <citation type="submission" date="2016-09" db="EMBL/GenBank/DDBJ databases">
        <authorList>
            <person name="Capua I."/>
            <person name="De Benedictis P."/>
            <person name="Joannis T."/>
            <person name="Lombin L.H."/>
            <person name="Cattoli G."/>
        </authorList>
    </citation>
    <scope>NUCLEOTIDE SEQUENCE [LARGE SCALE GENOMIC DNA]</scope>
    <source>
        <strain evidence="9 10">GluBS11</strain>
    </source>
</reference>
<dbReference type="EC" id="5.4.99.-" evidence="7"/>
<evidence type="ECO:0000259" key="8">
    <source>
        <dbReference type="SMART" id="SM00363"/>
    </source>
</evidence>
<keyword evidence="3 6" id="KW-0694">RNA-binding</keyword>
<dbReference type="InterPro" id="IPR002942">
    <property type="entry name" value="S4_RNA-bd"/>
</dbReference>
<dbReference type="AlphaFoldDB" id="A0A1D3TNW0"/>
<dbReference type="GO" id="GO:0000455">
    <property type="term" value="P:enzyme-directed rRNA pseudouridine synthesis"/>
    <property type="evidence" value="ECO:0007669"/>
    <property type="project" value="TreeGrafter"/>
</dbReference>
<dbReference type="STRING" id="1619234.SAMN05421730_1001245"/>
<comment type="catalytic activity">
    <reaction evidence="1 7">
        <text>a uridine in RNA = a pseudouridine in RNA</text>
        <dbReference type="Rhea" id="RHEA:48348"/>
        <dbReference type="Rhea" id="RHEA-COMP:12068"/>
        <dbReference type="Rhea" id="RHEA-COMP:12069"/>
        <dbReference type="ChEBI" id="CHEBI:65314"/>
        <dbReference type="ChEBI" id="CHEBI:65315"/>
    </reaction>
</comment>
<dbReference type="GO" id="GO:0120159">
    <property type="term" value="F:rRNA pseudouridine synthase activity"/>
    <property type="evidence" value="ECO:0007669"/>
    <property type="project" value="UniProtKB-ARBA"/>
</dbReference>
<dbReference type="Gene3D" id="3.30.2350.10">
    <property type="entry name" value="Pseudouridine synthase"/>
    <property type="match status" value="1"/>
</dbReference>
<evidence type="ECO:0000313" key="10">
    <source>
        <dbReference type="Proteomes" id="UP000199315"/>
    </source>
</evidence>
<feature type="domain" description="RNA-binding S4" evidence="8">
    <location>
        <begin position="26"/>
        <end position="90"/>
    </location>
</feature>
<dbReference type="InterPro" id="IPR050188">
    <property type="entry name" value="RluA_PseudoU_synthase"/>
</dbReference>
<proteinExistence type="inferred from homology"/>
<sequence>MIDMAESMIGVKQMEKFIVPAECTGARIDKYISEMVESISRSRIQGILKNGGVMVNGSTVKANYKVSAGDVIEFQIPEDREPDIEPENIPLDIIYEDEDVLVVNKPKGMVVHPSAGHYSGTLVNAIMYHCKDSLSGINGVLRPGIVHRIDMDTTGLLVVCKNDAAHNFIAEQLSVHSITRKYRAIVYHGMKEESGTVDAPIGRHPVDRKKMAVNHKNGKPAVTHYKVLEKIGSFTYIECQLETGRTHQIRVHMASINHPLLGDAVYGPRDSSYHLQGQVLHAMTLGFIHPRTGQYMEFEAPLPEYFEKLLNKLRG</sequence>
<organism evidence="9 10">
    <name type="scientific">Anaerobium acetethylicum</name>
    <dbReference type="NCBI Taxonomy" id="1619234"/>
    <lineage>
        <taxon>Bacteria</taxon>
        <taxon>Bacillati</taxon>
        <taxon>Bacillota</taxon>
        <taxon>Clostridia</taxon>
        <taxon>Lachnospirales</taxon>
        <taxon>Lachnospiraceae</taxon>
        <taxon>Anaerobium</taxon>
    </lineage>
</organism>
<gene>
    <name evidence="9" type="ORF">SAMN05421730_1001245</name>
</gene>
<keyword evidence="10" id="KW-1185">Reference proteome</keyword>
<dbReference type="PANTHER" id="PTHR21600">
    <property type="entry name" value="MITOCHONDRIAL RNA PSEUDOURIDINE SYNTHASE"/>
    <property type="match status" value="1"/>
</dbReference>
<evidence type="ECO:0000256" key="7">
    <source>
        <dbReference type="RuleBase" id="RU362028"/>
    </source>
</evidence>
<dbReference type="SMART" id="SM00363">
    <property type="entry name" value="S4"/>
    <property type="match status" value="1"/>
</dbReference>
<evidence type="ECO:0000313" key="9">
    <source>
        <dbReference type="EMBL" id="SCP95019.1"/>
    </source>
</evidence>
<evidence type="ECO:0000256" key="4">
    <source>
        <dbReference type="ARBA" id="ARBA00023235"/>
    </source>
</evidence>
<evidence type="ECO:0000256" key="6">
    <source>
        <dbReference type="PROSITE-ProRule" id="PRU00182"/>
    </source>
</evidence>
<dbReference type="InterPro" id="IPR036986">
    <property type="entry name" value="S4_RNA-bd_sf"/>
</dbReference>
<evidence type="ECO:0000256" key="1">
    <source>
        <dbReference type="ARBA" id="ARBA00000073"/>
    </source>
</evidence>
<evidence type="ECO:0000256" key="5">
    <source>
        <dbReference type="PIRSR" id="PIRSR606225-1"/>
    </source>
</evidence>
<dbReference type="PANTHER" id="PTHR21600:SF44">
    <property type="entry name" value="RIBOSOMAL LARGE SUBUNIT PSEUDOURIDINE SYNTHASE D"/>
    <property type="match status" value="1"/>
</dbReference>
<dbReference type="GO" id="GO:0003723">
    <property type="term" value="F:RNA binding"/>
    <property type="evidence" value="ECO:0007669"/>
    <property type="project" value="UniProtKB-KW"/>
</dbReference>
<keyword evidence="4 7" id="KW-0413">Isomerase</keyword>
<dbReference type="InterPro" id="IPR006225">
    <property type="entry name" value="PsdUridine_synth_RluC/D"/>
</dbReference>
<evidence type="ECO:0000256" key="3">
    <source>
        <dbReference type="ARBA" id="ARBA00022884"/>
    </source>
</evidence>
<comment type="function">
    <text evidence="7">Responsible for synthesis of pseudouridine from uracil.</text>
</comment>
<dbReference type="PROSITE" id="PS01129">
    <property type="entry name" value="PSI_RLU"/>
    <property type="match status" value="1"/>
</dbReference>
<dbReference type="Gene3D" id="3.10.290.10">
    <property type="entry name" value="RNA-binding S4 domain"/>
    <property type="match status" value="1"/>
</dbReference>
<dbReference type="NCBIfam" id="TIGR00005">
    <property type="entry name" value="rluA_subfam"/>
    <property type="match status" value="1"/>
</dbReference>
<dbReference type="CDD" id="cd02869">
    <property type="entry name" value="PseudoU_synth_RluA_like"/>
    <property type="match status" value="1"/>
</dbReference>
<dbReference type="InterPro" id="IPR020103">
    <property type="entry name" value="PsdUridine_synth_cat_dom_sf"/>
</dbReference>
<evidence type="ECO:0000256" key="2">
    <source>
        <dbReference type="ARBA" id="ARBA00010876"/>
    </source>
</evidence>